<evidence type="ECO:0000313" key="2">
    <source>
        <dbReference type="Proteomes" id="UP000617340"/>
    </source>
</evidence>
<keyword evidence="2" id="KW-1185">Reference proteome</keyword>
<comment type="caution">
    <text evidence="1">The sequence shown here is derived from an EMBL/GenBank/DDBJ whole genome shotgun (WGS) entry which is preliminary data.</text>
</comment>
<dbReference type="EMBL" id="JACSDZ010000007">
    <property type="protein sequence ID" value="KAF7399586.1"/>
    <property type="molecule type" value="Genomic_DNA"/>
</dbReference>
<dbReference type="AlphaFoldDB" id="A0A834K921"/>
<proteinExistence type="predicted"/>
<evidence type="ECO:0000313" key="1">
    <source>
        <dbReference type="EMBL" id="KAF7399586.1"/>
    </source>
</evidence>
<reference evidence="1" key="1">
    <citation type="journal article" date="2020" name="G3 (Bethesda)">
        <title>High-Quality Assemblies for Three Invasive Social Wasps from the &lt;i&gt;Vespula&lt;/i&gt; Genus.</title>
        <authorList>
            <person name="Harrop T.W.R."/>
            <person name="Guhlin J."/>
            <person name="McLaughlin G.M."/>
            <person name="Permina E."/>
            <person name="Stockwell P."/>
            <person name="Gilligan J."/>
            <person name="Le Lec M.F."/>
            <person name="Gruber M.A.M."/>
            <person name="Quinn O."/>
            <person name="Lovegrove M."/>
            <person name="Duncan E.J."/>
            <person name="Remnant E.J."/>
            <person name="Van Eeckhoven J."/>
            <person name="Graham B."/>
            <person name="Knapp R.A."/>
            <person name="Langford K.W."/>
            <person name="Kronenberg Z."/>
            <person name="Press M.O."/>
            <person name="Eacker S.M."/>
            <person name="Wilson-Rankin E.E."/>
            <person name="Purcell J."/>
            <person name="Lester P.J."/>
            <person name="Dearden P.K."/>
        </authorList>
    </citation>
    <scope>NUCLEOTIDE SEQUENCE</scope>
    <source>
        <strain evidence="1">Linc-1</strain>
    </source>
</reference>
<name>A0A834K921_VESGE</name>
<accession>A0A834K921</accession>
<dbReference type="Proteomes" id="UP000617340">
    <property type="component" value="Unassembled WGS sequence"/>
</dbReference>
<gene>
    <name evidence="1" type="ORF">HZH68_008178</name>
</gene>
<organism evidence="1 2">
    <name type="scientific">Vespula germanica</name>
    <name type="common">German yellow jacket</name>
    <name type="synonym">Paravespula germanica</name>
    <dbReference type="NCBI Taxonomy" id="30212"/>
    <lineage>
        <taxon>Eukaryota</taxon>
        <taxon>Metazoa</taxon>
        <taxon>Ecdysozoa</taxon>
        <taxon>Arthropoda</taxon>
        <taxon>Hexapoda</taxon>
        <taxon>Insecta</taxon>
        <taxon>Pterygota</taxon>
        <taxon>Neoptera</taxon>
        <taxon>Endopterygota</taxon>
        <taxon>Hymenoptera</taxon>
        <taxon>Apocrita</taxon>
        <taxon>Aculeata</taxon>
        <taxon>Vespoidea</taxon>
        <taxon>Vespidae</taxon>
        <taxon>Vespinae</taxon>
        <taxon>Vespula</taxon>
    </lineage>
</organism>
<sequence length="106" mass="11937">MLLNDPTQGYYPARPVPASSNPLCSNGGIRNLILGQLHIRNLVSLGYTKECEVRGGRERGRISKVRAFEGKKSRLTPVVESFVVGWRRKRSSIQGILRWCLGEVER</sequence>
<protein>
    <submittedName>
        <fullName evidence="1">Uncharacterized protein</fullName>
    </submittedName>
</protein>